<comment type="function">
    <text evidence="20">Component of the spindle-assembly checkpoint that prevents the onset of anaphase until all chromosomes are properly aligned at the metaphase plate. Forms a heterotetrameric complex with the closed conformation form of MAD2L1 (C-MAD2) at unattached kinetochores during prometaphase, recruits an open conformation of MAD2L1 (O-MAD2) and promotes the conversion of O-MAD2 to C-MAD2, which ensures mitotic checkpoint signaling.</text>
</comment>
<evidence type="ECO:0000256" key="2">
    <source>
        <dbReference type="ARBA" id="ARBA00004300"/>
    </source>
</evidence>
<evidence type="ECO:0000256" key="20">
    <source>
        <dbReference type="ARBA" id="ARBA00053509"/>
    </source>
</evidence>
<keyword evidence="26" id="KW-1185">Reference proteome</keyword>
<dbReference type="GO" id="GO:0000776">
    <property type="term" value="C:kinetochore"/>
    <property type="evidence" value="ECO:0007669"/>
    <property type="project" value="UniProtKB-KW"/>
</dbReference>
<dbReference type="GO" id="GO:1990706">
    <property type="term" value="C:MAD1 complex"/>
    <property type="evidence" value="ECO:0007669"/>
    <property type="project" value="UniProtKB-ARBA"/>
</dbReference>
<organism evidence="25 26">
    <name type="scientific">Echeneis naucrates</name>
    <name type="common">Live sharksucker</name>
    <dbReference type="NCBI Taxonomy" id="173247"/>
    <lineage>
        <taxon>Eukaryota</taxon>
        <taxon>Metazoa</taxon>
        <taxon>Chordata</taxon>
        <taxon>Craniata</taxon>
        <taxon>Vertebrata</taxon>
        <taxon>Euteleostomi</taxon>
        <taxon>Actinopterygii</taxon>
        <taxon>Neopterygii</taxon>
        <taxon>Teleostei</taxon>
        <taxon>Neoteleostei</taxon>
        <taxon>Acanthomorphata</taxon>
        <taxon>Carangaria</taxon>
        <taxon>Carangiformes</taxon>
        <taxon>Echeneidae</taxon>
        <taxon>Echeneis</taxon>
    </lineage>
</organism>
<dbReference type="FunFam" id="1.20.5.170:FF:000051">
    <property type="entry name" value="mitotic spindle assembly checkpoint protein MAD1"/>
    <property type="match status" value="1"/>
</dbReference>
<dbReference type="Gene3D" id="3.30.457.60">
    <property type="match status" value="1"/>
</dbReference>
<keyword evidence="14" id="KW-0007">Acetylation</keyword>
<dbReference type="Gene3D" id="1.20.5.170">
    <property type="match status" value="1"/>
</dbReference>
<reference evidence="25" key="2">
    <citation type="submission" date="2025-08" db="UniProtKB">
        <authorList>
            <consortium name="Ensembl"/>
        </authorList>
    </citation>
    <scope>IDENTIFICATION</scope>
</reference>
<evidence type="ECO:0000313" key="26">
    <source>
        <dbReference type="Proteomes" id="UP000472264"/>
    </source>
</evidence>
<dbReference type="GO" id="GO:0000922">
    <property type="term" value="C:spindle pole"/>
    <property type="evidence" value="ECO:0007669"/>
    <property type="project" value="UniProtKB-SubCell"/>
</dbReference>
<dbReference type="AlphaFoldDB" id="A0A665T075"/>
<keyword evidence="18" id="KW-0131">Cell cycle</keyword>
<evidence type="ECO:0000256" key="22">
    <source>
        <dbReference type="ARBA" id="ARBA00075803"/>
    </source>
</evidence>
<evidence type="ECO:0000256" key="15">
    <source>
        <dbReference type="ARBA" id="ARBA00023054"/>
    </source>
</evidence>
<dbReference type="GO" id="GO:0005813">
    <property type="term" value="C:centrosome"/>
    <property type="evidence" value="ECO:0007669"/>
    <property type="project" value="UniProtKB-SubCell"/>
</dbReference>
<evidence type="ECO:0000256" key="21">
    <source>
        <dbReference type="ARBA" id="ARBA00073985"/>
    </source>
</evidence>
<accession>A0A665T075</accession>
<comment type="subcellular location">
    <subcellularLocation>
        <location evidence="3">Chromosome</location>
        <location evidence="3">Centromere</location>
        <location evidence="3">Kinetochore</location>
    </subcellularLocation>
    <subcellularLocation>
        <location evidence="2">Cytoplasm</location>
        <location evidence="2">Cytoskeleton</location>
        <location evidence="2">Microtubule organizing center</location>
        <location evidence="2">Centrosome</location>
    </subcellularLocation>
    <subcellularLocation>
        <location evidence="4">Cytoplasm</location>
        <location evidence="4">Cytoskeleton</location>
        <location evidence="4">Spindle pole</location>
    </subcellularLocation>
    <subcellularLocation>
        <location evidence="1">Nucleus envelope</location>
    </subcellularLocation>
</comment>
<evidence type="ECO:0000256" key="4">
    <source>
        <dbReference type="ARBA" id="ARBA00004647"/>
    </source>
</evidence>
<keyword evidence="10" id="KW-0132">Cell division</keyword>
<keyword evidence="12" id="KW-0995">Kinetochore</keyword>
<dbReference type="Proteomes" id="UP000472264">
    <property type="component" value="Chromosome 1"/>
</dbReference>
<evidence type="ECO:0000256" key="10">
    <source>
        <dbReference type="ARBA" id="ARBA00022618"/>
    </source>
</evidence>
<evidence type="ECO:0000256" key="1">
    <source>
        <dbReference type="ARBA" id="ARBA00004259"/>
    </source>
</evidence>
<feature type="coiled-coil region" evidence="23">
    <location>
        <begin position="94"/>
        <end position="311"/>
    </location>
</feature>
<keyword evidence="11" id="KW-0498">Mitosis</keyword>
<evidence type="ECO:0000256" key="24">
    <source>
        <dbReference type="SAM" id="MobiDB-lite"/>
    </source>
</evidence>
<keyword evidence="7" id="KW-0963">Cytoplasm</keyword>
<evidence type="ECO:0000256" key="7">
    <source>
        <dbReference type="ARBA" id="ARBA00022490"/>
    </source>
</evidence>
<dbReference type="GO" id="GO:0007094">
    <property type="term" value="P:mitotic spindle assembly checkpoint signaling"/>
    <property type="evidence" value="ECO:0007669"/>
    <property type="project" value="InterPro"/>
</dbReference>
<dbReference type="Pfam" id="PF05557">
    <property type="entry name" value="MAD"/>
    <property type="match status" value="1"/>
</dbReference>
<evidence type="ECO:0000256" key="3">
    <source>
        <dbReference type="ARBA" id="ARBA00004629"/>
    </source>
</evidence>
<evidence type="ECO:0000256" key="16">
    <source>
        <dbReference type="ARBA" id="ARBA00023212"/>
    </source>
</evidence>
<evidence type="ECO:0000256" key="17">
    <source>
        <dbReference type="ARBA" id="ARBA00023242"/>
    </source>
</evidence>
<evidence type="ECO:0000256" key="9">
    <source>
        <dbReference type="ARBA" id="ARBA00022553"/>
    </source>
</evidence>
<keyword evidence="19" id="KW-0137">Centromere</keyword>
<dbReference type="GO" id="GO:0005635">
    <property type="term" value="C:nuclear envelope"/>
    <property type="evidence" value="ECO:0007669"/>
    <property type="project" value="UniProtKB-SubCell"/>
</dbReference>
<keyword evidence="6" id="KW-0158">Chromosome</keyword>
<evidence type="ECO:0000256" key="11">
    <source>
        <dbReference type="ARBA" id="ARBA00022776"/>
    </source>
</evidence>
<dbReference type="FunFam" id="3.30.457.60:FF:000002">
    <property type="entry name" value="Mitotic spindle assembly checkpoint protein MAD1"/>
    <property type="match status" value="1"/>
</dbReference>
<dbReference type="GO" id="GO:0072686">
    <property type="term" value="C:mitotic spindle"/>
    <property type="evidence" value="ECO:0007669"/>
    <property type="project" value="TreeGrafter"/>
</dbReference>
<sequence length="701" mass="81418">MDLEDDTTVLTTLKSFNSFISRSDQPQRPSDQSTGTGHLQSQYKRSMELLEAADRVKSKNRYLQLDQEKKQMELSHKRARFELEKAASESARGLAHEVDRNQELLQRIKKLEERETEAAKNLAEQVEANRTLRKNMGGLNKKLEERDSALNTANQNISSLKDEIRELKQKIQSKDSAISAQTLENQELQEQLDLQRRKYQEVSQLCQSLQSMQSSCSEHVIKIKELETRLALQEQDIAIVKTVKSEVAKVPDLEKELKRLRDDNAFLRENRENCSLLKEEVEGLRKKLERMEKTKEELVNMELEKEKLQGWENLGQYTGLNIRKPEDLSREVIQIQQREIALKEQNYTLNSRVRSVERSQSELRTEVSQQRSKTLEEQKKREAQDALVRRLQKRVLLLTKERDGMRAILESYDSELAPTEYSPQLSKRLREAEDILQKTQNHNAEMEVCAQAHFIFCVSQVELEIEALKKQQASAADSSSLATKEEVSLLRQKIEDLEAERQRLEEQNNVLEMRLERHNLQGDFDPLKTRVLHLKMNPTSVAKQERQQEVDALREEVTNLRELMRSLQDGGGLVSSQDDSSLHRSSLDLRKQMESSELRNQRLKEVFQKKIQEFRTVCYVLTGYQMDITTENQYRLTSVYAEHMDDSLLFKKGSNGSMQLMETEFSKTLGEMVALHLHHQKSIPAFLSAVTLDLFSRQTTI</sequence>
<reference evidence="25" key="1">
    <citation type="submission" date="2021-04" db="EMBL/GenBank/DDBJ databases">
        <authorList>
            <consortium name="Wellcome Sanger Institute Data Sharing"/>
        </authorList>
    </citation>
    <scope>NUCLEOTIDE SEQUENCE [LARGE SCALE GENOMIC DNA]</scope>
</reference>
<evidence type="ECO:0000256" key="8">
    <source>
        <dbReference type="ARBA" id="ARBA00022499"/>
    </source>
</evidence>
<dbReference type="GO" id="GO:1990728">
    <property type="term" value="C:mitotic spindle assembly checkpoint MAD1-MAD2 complex"/>
    <property type="evidence" value="ECO:0007669"/>
    <property type="project" value="UniProtKB-ARBA"/>
</dbReference>
<feature type="coiled-coil region" evidence="23">
    <location>
        <begin position="480"/>
        <end position="570"/>
    </location>
</feature>
<name>A0A665T075_ECHNA</name>
<proteinExistence type="inferred from homology"/>
<protein>
    <recommendedName>
        <fullName evidence="21">Mitotic spindle assembly checkpoint protein MAD1</fullName>
    </recommendedName>
    <alternativeName>
        <fullName evidence="22">Mitotic arrest deficient 1-like protein 1</fullName>
    </alternativeName>
</protein>
<evidence type="ECO:0000256" key="5">
    <source>
        <dbReference type="ARBA" id="ARBA00008029"/>
    </source>
</evidence>
<evidence type="ECO:0000256" key="23">
    <source>
        <dbReference type="SAM" id="Coils"/>
    </source>
</evidence>
<dbReference type="Ensembl" id="ENSENLT00000002936.1">
    <property type="protein sequence ID" value="ENSENLP00000002754.1"/>
    <property type="gene ID" value="ENSENLG00000001378.1"/>
</dbReference>
<gene>
    <name evidence="25" type="primary">mad1l1</name>
</gene>
<keyword evidence="13" id="KW-0832">Ubl conjugation</keyword>
<comment type="similarity">
    <text evidence="5">Belongs to the MAD1 family.</text>
</comment>
<dbReference type="PANTHER" id="PTHR23168">
    <property type="entry name" value="MITOTIC SPINDLE ASSEMBLY CHECKPOINT PROTEIN MAD1 MITOTIC ARREST DEFICIENT-LIKE PROTEIN 1"/>
    <property type="match status" value="1"/>
</dbReference>
<keyword evidence="8" id="KW-1017">Isopeptide bond</keyword>
<dbReference type="PANTHER" id="PTHR23168:SF0">
    <property type="entry name" value="MITOTIC SPINDLE ASSEMBLY CHECKPOINT PROTEIN MAD1"/>
    <property type="match status" value="1"/>
</dbReference>
<evidence type="ECO:0000256" key="19">
    <source>
        <dbReference type="ARBA" id="ARBA00023328"/>
    </source>
</evidence>
<feature type="region of interest" description="Disordered" evidence="24">
    <location>
        <begin position="358"/>
        <end position="379"/>
    </location>
</feature>
<feature type="region of interest" description="Disordered" evidence="24">
    <location>
        <begin position="20"/>
        <end position="42"/>
    </location>
</feature>
<dbReference type="SUPFAM" id="SSF75704">
    <property type="entry name" value="Mitotic arrest deficient-like 1, Mad1"/>
    <property type="match status" value="1"/>
</dbReference>
<evidence type="ECO:0000256" key="6">
    <source>
        <dbReference type="ARBA" id="ARBA00022454"/>
    </source>
</evidence>
<dbReference type="GO" id="GO:0051301">
    <property type="term" value="P:cell division"/>
    <property type="evidence" value="ECO:0007669"/>
    <property type="project" value="UniProtKB-KW"/>
</dbReference>
<keyword evidence="16" id="KW-0206">Cytoskeleton</keyword>
<evidence type="ECO:0000313" key="25">
    <source>
        <dbReference type="Ensembl" id="ENSENLP00000002754.1"/>
    </source>
</evidence>
<dbReference type="Gene3D" id="6.10.250.90">
    <property type="match status" value="1"/>
</dbReference>
<evidence type="ECO:0000256" key="18">
    <source>
        <dbReference type="ARBA" id="ARBA00023306"/>
    </source>
</evidence>
<evidence type="ECO:0000256" key="13">
    <source>
        <dbReference type="ARBA" id="ARBA00022843"/>
    </source>
</evidence>
<keyword evidence="9" id="KW-0597">Phosphoprotein</keyword>
<dbReference type="InterPro" id="IPR008672">
    <property type="entry name" value="Mad1"/>
</dbReference>
<keyword evidence="15 23" id="KW-0175">Coiled coil</keyword>
<evidence type="ECO:0000256" key="12">
    <source>
        <dbReference type="ARBA" id="ARBA00022838"/>
    </source>
</evidence>
<evidence type="ECO:0000256" key="14">
    <source>
        <dbReference type="ARBA" id="ARBA00022990"/>
    </source>
</evidence>
<dbReference type="GO" id="GO:0051315">
    <property type="term" value="P:attachment of mitotic spindle microtubules to kinetochore"/>
    <property type="evidence" value="ECO:0007669"/>
    <property type="project" value="TreeGrafter"/>
</dbReference>
<keyword evidence="17" id="KW-0539">Nucleus</keyword>
<reference evidence="25" key="3">
    <citation type="submission" date="2025-09" db="UniProtKB">
        <authorList>
            <consortium name="Ensembl"/>
        </authorList>
    </citation>
    <scope>IDENTIFICATION</scope>
</reference>